<dbReference type="Proteomes" id="UP000239649">
    <property type="component" value="Unassembled WGS sequence"/>
</dbReference>
<gene>
    <name evidence="3" type="ORF">C2E20_5830</name>
</gene>
<dbReference type="AlphaFoldDB" id="A0A2P6V9P5"/>
<reference evidence="3 4" key="1">
    <citation type="journal article" date="2018" name="Plant J.">
        <title>Genome sequences of Chlorella sorokiniana UTEX 1602 and Micractinium conductrix SAG 241.80: implications to maltose excretion by a green alga.</title>
        <authorList>
            <person name="Arriola M.B."/>
            <person name="Velmurugan N."/>
            <person name="Zhang Y."/>
            <person name="Plunkett M.H."/>
            <person name="Hondzo H."/>
            <person name="Barney B.M."/>
        </authorList>
    </citation>
    <scope>NUCLEOTIDE SEQUENCE [LARGE SCALE GENOMIC DNA]</scope>
    <source>
        <strain evidence="3 4">SAG 241.80</strain>
    </source>
</reference>
<keyword evidence="4" id="KW-1185">Reference proteome</keyword>
<name>A0A2P6V9P5_9CHLO</name>
<dbReference type="GO" id="GO:0070652">
    <property type="term" value="C:HAUS complex"/>
    <property type="evidence" value="ECO:0007669"/>
    <property type="project" value="InterPro"/>
</dbReference>
<evidence type="ECO:0000259" key="2">
    <source>
        <dbReference type="Pfam" id="PF14661"/>
    </source>
</evidence>
<dbReference type="GO" id="GO:1990498">
    <property type="term" value="C:mitotic spindle microtubule"/>
    <property type="evidence" value="ECO:0007669"/>
    <property type="project" value="TreeGrafter"/>
</dbReference>
<organism evidence="3 4">
    <name type="scientific">Micractinium conductrix</name>
    <dbReference type="NCBI Taxonomy" id="554055"/>
    <lineage>
        <taxon>Eukaryota</taxon>
        <taxon>Viridiplantae</taxon>
        <taxon>Chlorophyta</taxon>
        <taxon>core chlorophytes</taxon>
        <taxon>Trebouxiophyceae</taxon>
        <taxon>Chlorellales</taxon>
        <taxon>Chlorellaceae</taxon>
        <taxon>Chlorella clade</taxon>
        <taxon>Micractinium</taxon>
    </lineage>
</organism>
<dbReference type="InterPro" id="IPR026797">
    <property type="entry name" value="HAUS_6"/>
</dbReference>
<dbReference type="PANTHER" id="PTHR16151:SF2">
    <property type="entry name" value="HAUS AUGMIN-LIKE COMPLEX SUBUNIT 6"/>
    <property type="match status" value="1"/>
</dbReference>
<feature type="compositionally biased region" description="Gly residues" evidence="1">
    <location>
        <begin position="617"/>
        <end position="629"/>
    </location>
</feature>
<dbReference type="InterPro" id="IPR028163">
    <property type="entry name" value="HAUS_6_N"/>
</dbReference>
<dbReference type="EMBL" id="LHPF02000018">
    <property type="protein sequence ID" value="PSC70806.1"/>
    <property type="molecule type" value="Genomic_DNA"/>
</dbReference>
<dbReference type="Pfam" id="PF14661">
    <property type="entry name" value="HAUS6_N"/>
    <property type="match status" value="1"/>
</dbReference>
<comment type="caution">
    <text evidence="3">The sequence shown here is derived from an EMBL/GenBank/DDBJ whole genome shotgun (WGS) entry which is preliminary data.</text>
</comment>
<dbReference type="STRING" id="554055.A0A2P6V9P5"/>
<accession>A0A2P6V9P5</accession>
<feature type="region of interest" description="Disordered" evidence="1">
    <location>
        <begin position="448"/>
        <end position="503"/>
    </location>
</feature>
<evidence type="ECO:0000256" key="1">
    <source>
        <dbReference type="SAM" id="MobiDB-lite"/>
    </source>
</evidence>
<dbReference type="PANTHER" id="PTHR16151">
    <property type="entry name" value="HAUS AUGMIN-LIKE COMPLEX SUBUNIT 6"/>
    <property type="match status" value="1"/>
</dbReference>
<dbReference type="OrthoDB" id="5575722at2759"/>
<protein>
    <recommendedName>
        <fullName evidence="2">HAUS augmin-like complex subunit 6 N-terminal domain-containing protein</fullName>
    </recommendedName>
</protein>
<dbReference type="GO" id="GO:0008017">
    <property type="term" value="F:microtubule binding"/>
    <property type="evidence" value="ECO:0007669"/>
    <property type="project" value="TreeGrafter"/>
</dbReference>
<feature type="region of interest" description="Disordered" evidence="1">
    <location>
        <begin position="608"/>
        <end position="637"/>
    </location>
</feature>
<proteinExistence type="predicted"/>
<evidence type="ECO:0000313" key="3">
    <source>
        <dbReference type="EMBL" id="PSC70806.1"/>
    </source>
</evidence>
<feature type="domain" description="HAUS augmin-like complex subunit 6 N-terminal" evidence="2">
    <location>
        <begin position="33"/>
        <end position="200"/>
    </location>
</feature>
<dbReference type="GO" id="GO:0051225">
    <property type="term" value="P:spindle assembly"/>
    <property type="evidence" value="ECO:0007669"/>
    <property type="project" value="InterPro"/>
</dbReference>
<feature type="compositionally biased region" description="Polar residues" evidence="1">
    <location>
        <begin position="560"/>
        <end position="581"/>
    </location>
</feature>
<sequence length="659" mass="66908">MAERQRRQQAESAAVLHAALAYLNRGNVCREPLTPGMFARPNLKGLQAALYLLHHRIRGAARTKKEFQHVYPVLEPSQAKEFKAAMQGWVRELGAAGMVHPDTVRFFVSAYLGSSGGHRTVFMLLDISLVALAKELGSEAPQASLPGAADVLAPAAATATLQHDRAANAAAAAARRAGQGRLDSVVAAMQRVKQLHVQAAGQLAGSTAASGGEAAQLAPRVPPLFVGSQAASRRGDLFQELLAQGPPVTAKPEAVGPDSWADLVSAGRGGGGGAAAAAATMPAFGTPPAAARRLSNPAQEASNFAAKGLAADADVHTVHSVLVARLEAAAAAIQGLTSAGAATGASTDSAEVRAALAEAAAYREAFMLSARHDLAAAQLRVELQAASGAQPSLLQLLPPSLPPTNPVLEGMAAAQEAAAAGTSEADNSWAVPDDALVQALRRSMWQQALSGAGSSNQRPHASAAVAAELEARERAPPAAAAAAADPGSPLRHQPLATEGSCGSSQATRARAAVAFDSPSLADLLSNCTKGLAALPLLSGDATVEALASPAAAAPQDQNREQQSWAPSYMQRQRGQPDQQLPASPCMAESCASVSVVAENHSIHSSLAAAPAGQQKPGRGGNAAAGGGRLGSSSAAADGAAAGFDMDALRQRLAKMRMKG</sequence>
<feature type="compositionally biased region" description="Polar residues" evidence="1">
    <location>
        <begin position="448"/>
        <end position="459"/>
    </location>
</feature>
<feature type="region of interest" description="Disordered" evidence="1">
    <location>
        <begin position="548"/>
        <end position="583"/>
    </location>
</feature>
<evidence type="ECO:0000313" key="4">
    <source>
        <dbReference type="Proteomes" id="UP000239649"/>
    </source>
</evidence>